<evidence type="ECO:0000256" key="1">
    <source>
        <dbReference type="ARBA" id="ARBA00006102"/>
    </source>
</evidence>
<dbReference type="Proteomes" id="UP000594261">
    <property type="component" value="Chromosome 11"/>
</dbReference>
<evidence type="ECO:0000256" key="3">
    <source>
        <dbReference type="ARBA" id="ARBA00022840"/>
    </source>
</evidence>
<dbReference type="Gene3D" id="3.90.226.10">
    <property type="entry name" value="2-enoyl-CoA Hydratase, Chain A, domain 1"/>
    <property type="match status" value="1"/>
</dbReference>
<dbReference type="GO" id="GO:1905202">
    <property type="term" value="C:methylcrotonoyl-CoA carboxylase complex"/>
    <property type="evidence" value="ECO:0007669"/>
    <property type="project" value="TreeGrafter"/>
</dbReference>
<dbReference type="InterPro" id="IPR011763">
    <property type="entry name" value="COA_CT_C"/>
</dbReference>
<evidence type="ECO:0000256" key="2">
    <source>
        <dbReference type="ARBA" id="ARBA00022741"/>
    </source>
</evidence>
<reference evidence="5" key="2">
    <citation type="submission" date="2021-01" db="UniProtKB">
        <authorList>
            <consortium name="EnsemblPlants"/>
        </authorList>
    </citation>
    <scope>IDENTIFICATION</scope>
</reference>
<dbReference type="InterPro" id="IPR034733">
    <property type="entry name" value="AcCoA_carboxyl_beta"/>
</dbReference>
<keyword evidence="2" id="KW-0547">Nucleotide-binding</keyword>
<keyword evidence="6" id="KW-1185">Reference proteome</keyword>
<dbReference type="SUPFAM" id="SSF52096">
    <property type="entry name" value="ClpP/crotonase"/>
    <property type="match status" value="1"/>
</dbReference>
<dbReference type="Pfam" id="PF01039">
    <property type="entry name" value="Carboxyl_trans"/>
    <property type="match status" value="1"/>
</dbReference>
<accession>A0A7N2MYX2</accession>
<protein>
    <recommendedName>
        <fullName evidence="4">CoA carboxyltransferase C-terminal domain-containing protein</fullName>
    </recommendedName>
</protein>
<organism evidence="5 6">
    <name type="scientific">Quercus lobata</name>
    <name type="common">Valley oak</name>
    <dbReference type="NCBI Taxonomy" id="97700"/>
    <lineage>
        <taxon>Eukaryota</taxon>
        <taxon>Viridiplantae</taxon>
        <taxon>Streptophyta</taxon>
        <taxon>Embryophyta</taxon>
        <taxon>Tracheophyta</taxon>
        <taxon>Spermatophyta</taxon>
        <taxon>Magnoliopsida</taxon>
        <taxon>eudicotyledons</taxon>
        <taxon>Gunneridae</taxon>
        <taxon>Pentapetalae</taxon>
        <taxon>rosids</taxon>
        <taxon>fabids</taxon>
        <taxon>Fagales</taxon>
        <taxon>Fagaceae</taxon>
        <taxon>Quercus</taxon>
    </lineage>
</organism>
<reference evidence="5 6" key="1">
    <citation type="journal article" date="2016" name="G3 (Bethesda)">
        <title>First Draft Assembly and Annotation of the Genome of a California Endemic Oak Quercus lobata Nee (Fagaceae).</title>
        <authorList>
            <person name="Sork V.L."/>
            <person name="Fitz-Gibbon S.T."/>
            <person name="Puiu D."/>
            <person name="Crepeau M."/>
            <person name="Gugger P.F."/>
            <person name="Sherman R."/>
            <person name="Stevens K."/>
            <person name="Langley C.H."/>
            <person name="Pellegrini M."/>
            <person name="Salzberg S.L."/>
        </authorList>
    </citation>
    <scope>NUCLEOTIDE SEQUENCE [LARGE SCALE GENOMIC DNA]</scope>
    <source>
        <strain evidence="5 6">cv. SW786</strain>
    </source>
</reference>
<evidence type="ECO:0000259" key="4">
    <source>
        <dbReference type="PROSITE" id="PS50989"/>
    </source>
</evidence>
<evidence type="ECO:0000313" key="6">
    <source>
        <dbReference type="Proteomes" id="UP000594261"/>
    </source>
</evidence>
<dbReference type="Gramene" id="QL11p035447:mrna">
    <property type="protein sequence ID" value="QL11p035447:mrna"/>
    <property type="gene ID" value="QL11p035447"/>
</dbReference>
<feature type="domain" description="CoA carboxyltransferase C-terminal" evidence="4">
    <location>
        <begin position="1"/>
        <end position="147"/>
    </location>
</feature>
<dbReference type="EnsemblPlants" id="QL11p035447:mrna">
    <property type="protein sequence ID" value="QL11p035447:mrna"/>
    <property type="gene ID" value="QL11p035447"/>
</dbReference>
<dbReference type="GO" id="GO:0005739">
    <property type="term" value="C:mitochondrion"/>
    <property type="evidence" value="ECO:0007669"/>
    <property type="project" value="TreeGrafter"/>
</dbReference>
<dbReference type="AlphaFoldDB" id="A0A7N2MYX2"/>
<dbReference type="PANTHER" id="PTHR22855">
    <property type="entry name" value="ACETYL, PROPIONYL, PYRUVATE, AND GLUTACONYL CARBOXYLASE-RELATED"/>
    <property type="match status" value="1"/>
</dbReference>
<proteinExistence type="inferred from homology"/>
<keyword evidence="3" id="KW-0067">ATP-binding</keyword>
<dbReference type="InterPro" id="IPR045190">
    <property type="entry name" value="MCCB/AccD1-like"/>
</dbReference>
<dbReference type="PANTHER" id="PTHR22855:SF13">
    <property type="entry name" value="METHYLCROTONOYL-COA CARBOXYLASE BETA CHAIN, MITOCHONDRIAL"/>
    <property type="match status" value="1"/>
</dbReference>
<name>A0A7N2MYX2_QUELO</name>
<dbReference type="PROSITE" id="PS50989">
    <property type="entry name" value="COA_CT_CTER"/>
    <property type="match status" value="1"/>
</dbReference>
<sequence length="200" mass="22102">MVGSRSEANGIAKSGAKMVMAVSCAKVPKVTIIVGGSFGVGNYAMCDRAYSPNFMFLWPNARISVMGSAQAAGVLAQIEKARDSAQEVQFCVLYSLDQVARFTTTEVLRNGLNDRGSIGFKDGLLNSHFPSQKNTLLHSKELSPFSRIVHRQSFTKSSNHTTFSITNDHSHSRHPLTIQGRRTIYINFEKTWGRRYPATL</sequence>
<dbReference type="InParanoid" id="A0A7N2MYX2"/>
<dbReference type="GO" id="GO:0004485">
    <property type="term" value="F:methylcrotonoyl-CoA carboxylase activity"/>
    <property type="evidence" value="ECO:0007669"/>
    <property type="project" value="TreeGrafter"/>
</dbReference>
<dbReference type="GO" id="GO:0005524">
    <property type="term" value="F:ATP binding"/>
    <property type="evidence" value="ECO:0007669"/>
    <property type="project" value="UniProtKB-KW"/>
</dbReference>
<dbReference type="EMBL" id="LRBV02000011">
    <property type="status" value="NOT_ANNOTATED_CDS"/>
    <property type="molecule type" value="Genomic_DNA"/>
</dbReference>
<dbReference type="GO" id="GO:0006552">
    <property type="term" value="P:L-leucine catabolic process"/>
    <property type="evidence" value="ECO:0007669"/>
    <property type="project" value="TreeGrafter"/>
</dbReference>
<evidence type="ECO:0000313" key="5">
    <source>
        <dbReference type="EnsemblPlants" id="QL11p035447:mrna"/>
    </source>
</evidence>
<comment type="similarity">
    <text evidence="1">Belongs to the AccD/PCCB family.</text>
</comment>
<dbReference type="InterPro" id="IPR029045">
    <property type="entry name" value="ClpP/crotonase-like_dom_sf"/>
</dbReference>